<feature type="transmembrane region" description="Helical" evidence="9">
    <location>
        <begin position="937"/>
        <end position="955"/>
    </location>
</feature>
<dbReference type="InterPro" id="IPR048634">
    <property type="entry name" value="SecD_SecF_C"/>
</dbReference>
<dbReference type="InterPro" id="IPR048631">
    <property type="entry name" value="SecD_1st"/>
</dbReference>
<feature type="domain" description="SecDF P1 head subdomain" evidence="12">
    <location>
        <begin position="387"/>
        <end position="484"/>
    </location>
</feature>
<feature type="transmembrane region" description="Helical" evidence="9">
    <location>
        <begin position="535"/>
        <end position="554"/>
    </location>
</feature>
<dbReference type="NCBIfam" id="TIGR00916">
    <property type="entry name" value="2A0604s01"/>
    <property type="match status" value="2"/>
</dbReference>
<dbReference type="Pfam" id="PF02355">
    <property type="entry name" value="SecD_SecF_C"/>
    <property type="match status" value="2"/>
</dbReference>
<keyword evidence="6 9" id="KW-1133">Transmembrane helix</keyword>
<dbReference type="PANTHER" id="PTHR30081:SF1">
    <property type="entry name" value="PROTEIN TRANSLOCASE SUBUNIT SECD"/>
    <property type="match status" value="1"/>
</dbReference>
<evidence type="ECO:0000256" key="3">
    <source>
        <dbReference type="ARBA" id="ARBA00022475"/>
    </source>
</evidence>
<name>A0A644VTN6_9ZZZZ</name>
<dbReference type="InterPro" id="IPR005665">
    <property type="entry name" value="SecF_bac"/>
</dbReference>
<evidence type="ECO:0000256" key="8">
    <source>
        <dbReference type="ARBA" id="ARBA00023136"/>
    </source>
</evidence>
<dbReference type="PANTHER" id="PTHR30081">
    <property type="entry name" value="PROTEIN-EXPORT MEMBRANE PROTEIN SEC"/>
    <property type="match status" value="1"/>
</dbReference>
<evidence type="ECO:0000256" key="5">
    <source>
        <dbReference type="ARBA" id="ARBA00022927"/>
    </source>
</evidence>
<dbReference type="PRINTS" id="PR01755">
    <property type="entry name" value="SECFTRNLCASE"/>
</dbReference>
<feature type="domain" description="Protein translocase subunit SecDF P1" evidence="11">
    <location>
        <begin position="178"/>
        <end position="234"/>
    </location>
</feature>
<feature type="transmembrane region" description="Helical" evidence="9">
    <location>
        <begin position="856"/>
        <end position="876"/>
    </location>
</feature>
<dbReference type="GO" id="GO:0015450">
    <property type="term" value="F:protein-transporting ATPase activity"/>
    <property type="evidence" value="ECO:0007669"/>
    <property type="project" value="InterPro"/>
</dbReference>
<keyword evidence="8 9" id="KW-0472">Membrane</keyword>
<protein>
    <recommendedName>
        <fullName evidence="14">Protein translocase subunit SecDF</fullName>
    </recommendedName>
</protein>
<dbReference type="Gene3D" id="1.20.1640.10">
    <property type="entry name" value="Multidrug efflux transporter AcrB transmembrane domain"/>
    <property type="match status" value="2"/>
</dbReference>
<evidence type="ECO:0000256" key="6">
    <source>
        <dbReference type="ARBA" id="ARBA00022989"/>
    </source>
</evidence>
<dbReference type="GO" id="GO:0006886">
    <property type="term" value="P:intracellular protein transport"/>
    <property type="evidence" value="ECO:0007669"/>
    <property type="project" value="InterPro"/>
</dbReference>
<sequence>MQNKGIVRVFAILLALVSLFYLSFSVVTGVYNKKAKEYAAGDKMKEYQYLDSLSGEKVYFGYTLKECREKEINLGLDLKGGMNVTLEVSVADILRALSGYNNSPEFVQALQMASERQKTNSQVDYLDLFVKAFEEVNPQGQLASVFSTMELKDKISLRSTNSEVVSVLKKEIDGAISNSFNVLRSRIDRFGVVQPNIQRDNNNMGRILVELPGVKEPERVRKLLQGSANLEFWETFELTEIVNNLMEADRVLATQQTSVDSVKAPVVEEKAELAQESPQNEQDSLIAALKKDKESTVDSLKLQEQFKKDHPLLSVLQIPGIETGQFSRGPVVGFAHYKDTARINSYFVTRGVKELMPANLGLRWSVKAINERGDIYQLIAIKTNRDNRAPLSGDAITDARADFSQTSAYANVSMSMNSEGAKIWARMTKENIGKSIAIALDGYIYSFPTVNTEITGGQSQITGNFTVEEAKDLANTLNSGKMPAPARIVQEDVVGPLLGQQAIQDGLISFIIAFVLVLIYMIFYYGFIPGLIADIALFVNVFFLMGILASFGAVLTLPGIAGIVLTLGMAVDGNVLIYERVREELIAGKTQKSAIKDGFKNAISAIVDANVTTLLTGIVLIVFGTGPILGFATTLVMGIFTSFFTSVFLTRMMLIMYVERKNARELTYTTKATETWFQNMKIDFIGKRKIGYIVSAVIIAVCIVSLSTRGLSSGIDFSGGRNYVVRFDQAVNTEDVRELLEEAFRDETEQASAQVITIGSDNQVRISTKYKIDDESELADNDVISKLYEHLKPMLKEGTTKDEFVSDYIQSSQKVGPTVADDIKTSAVWAILFSLVIVSLYIFIRFRDFSFSVGTLASLAHDVLIILGVFSLFYSIMPFSMEMDQSFIAAILTYVGYSVNDTVVIFDRIRENVRLYPKRDRESIMNESLNETLSRTFSTSASVMVVMIAIFVFGGETIRGFIFALLIGSVLGVYSTLFVAVPVAYDLMTKKQKRKEKQVAVLEKRK</sequence>
<dbReference type="FunFam" id="1.20.1640.10:FF:000004">
    <property type="entry name" value="Protein translocase subunit SecD"/>
    <property type="match status" value="1"/>
</dbReference>
<dbReference type="InterPro" id="IPR055344">
    <property type="entry name" value="SecD_SecF_C_bact"/>
</dbReference>
<dbReference type="HAMAP" id="MF_01463_B">
    <property type="entry name" value="SecD_B"/>
    <property type="match status" value="1"/>
</dbReference>
<evidence type="ECO:0000259" key="11">
    <source>
        <dbReference type="Pfam" id="PF21760"/>
    </source>
</evidence>
<feature type="transmembrane region" description="Helical" evidence="9">
    <location>
        <begin position="826"/>
        <end position="844"/>
    </location>
</feature>
<organism evidence="13">
    <name type="scientific">bioreactor metagenome</name>
    <dbReference type="NCBI Taxonomy" id="1076179"/>
    <lineage>
        <taxon>unclassified sequences</taxon>
        <taxon>metagenomes</taxon>
        <taxon>ecological metagenomes</taxon>
    </lineage>
</organism>
<evidence type="ECO:0000256" key="9">
    <source>
        <dbReference type="SAM" id="Phobius"/>
    </source>
</evidence>
<feature type="domain" description="Protein export membrane protein SecD/SecF C-terminal" evidence="10">
    <location>
        <begin position="486"/>
        <end position="659"/>
    </location>
</feature>
<dbReference type="InterPro" id="IPR005791">
    <property type="entry name" value="SecD"/>
</dbReference>
<evidence type="ECO:0000256" key="7">
    <source>
        <dbReference type="ARBA" id="ARBA00023010"/>
    </source>
</evidence>
<proteinExistence type="inferred from homology"/>
<dbReference type="InterPro" id="IPR054384">
    <property type="entry name" value="SecDF_P1_head"/>
</dbReference>
<dbReference type="Gene3D" id="3.30.70.3220">
    <property type="match status" value="1"/>
</dbReference>
<comment type="caution">
    <text evidence="13">The sequence shown here is derived from an EMBL/GenBank/DDBJ whole genome shotgun (WGS) entry which is preliminary data.</text>
</comment>
<evidence type="ECO:0008006" key="14">
    <source>
        <dbReference type="Google" id="ProtNLM"/>
    </source>
</evidence>
<evidence type="ECO:0000256" key="1">
    <source>
        <dbReference type="ARBA" id="ARBA00004651"/>
    </source>
</evidence>
<keyword evidence="3" id="KW-1003">Cell membrane</keyword>
<dbReference type="Pfam" id="PF21760">
    <property type="entry name" value="SecD_1st"/>
    <property type="match status" value="1"/>
</dbReference>
<feature type="transmembrane region" description="Helical" evidence="9">
    <location>
        <begin position="602"/>
        <end position="623"/>
    </location>
</feature>
<keyword evidence="5" id="KW-0653">Protein transport</keyword>
<dbReference type="NCBIfam" id="TIGR00966">
    <property type="entry name" value="transloc_SecF"/>
    <property type="match status" value="1"/>
</dbReference>
<dbReference type="EMBL" id="VSSQ01000441">
    <property type="protein sequence ID" value="MPL94785.1"/>
    <property type="molecule type" value="Genomic_DNA"/>
</dbReference>
<comment type="subcellular location">
    <subcellularLocation>
        <location evidence="1">Cell membrane</location>
        <topology evidence="1">Multi-pass membrane protein</topology>
    </subcellularLocation>
</comment>
<evidence type="ECO:0000256" key="4">
    <source>
        <dbReference type="ARBA" id="ARBA00022692"/>
    </source>
</evidence>
<feature type="transmembrane region" description="Helical" evidence="9">
    <location>
        <begin position="888"/>
        <end position="909"/>
    </location>
</feature>
<feature type="transmembrane region" description="Helical" evidence="9">
    <location>
        <begin position="560"/>
        <end position="581"/>
    </location>
</feature>
<gene>
    <name evidence="13" type="ORF">SDC9_40942</name>
</gene>
<dbReference type="AlphaFoldDB" id="A0A644VTN6"/>
<dbReference type="InterPro" id="IPR022645">
    <property type="entry name" value="SecD/SecF_bac"/>
</dbReference>
<dbReference type="InterPro" id="IPR022813">
    <property type="entry name" value="SecD/SecF_arch_bac"/>
</dbReference>
<accession>A0A644VTN6</accession>
<dbReference type="NCBIfam" id="NF009585">
    <property type="entry name" value="PRK13024.1-5"/>
    <property type="match status" value="1"/>
</dbReference>
<feature type="transmembrane region" description="Helical" evidence="9">
    <location>
        <begin position="507"/>
        <end position="528"/>
    </location>
</feature>
<dbReference type="NCBIfam" id="TIGR01129">
    <property type="entry name" value="secD"/>
    <property type="match status" value="1"/>
</dbReference>
<dbReference type="Pfam" id="PF22599">
    <property type="entry name" value="SecDF_P1_head"/>
    <property type="match status" value="1"/>
</dbReference>
<dbReference type="GO" id="GO:0005886">
    <property type="term" value="C:plasma membrane"/>
    <property type="evidence" value="ECO:0007669"/>
    <property type="project" value="UniProtKB-SubCell"/>
</dbReference>
<dbReference type="SUPFAM" id="SSF82866">
    <property type="entry name" value="Multidrug efflux transporter AcrB transmembrane domain"/>
    <property type="match status" value="2"/>
</dbReference>
<keyword evidence="7" id="KW-0811">Translocation</keyword>
<dbReference type="HAMAP" id="MF_01464_B">
    <property type="entry name" value="SecF_B"/>
    <property type="match status" value="1"/>
</dbReference>
<evidence type="ECO:0000259" key="12">
    <source>
        <dbReference type="Pfam" id="PF22599"/>
    </source>
</evidence>
<dbReference type="Gene3D" id="3.30.1360.200">
    <property type="match status" value="1"/>
</dbReference>
<evidence type="ECO:0000256" key="2">
    <source>
        <dbReference type="ARBA" id="ARBA00022448"/>
    </source>
</evidence>
<keyword evidence="4 9" id="KW-0812">Transmembrane</keyword>
<feature type="transmembrane region" description="Helical" evidence="9">
    <location>
        <begin position="629"/>
        <end position="654"/>
    </location>
</feature>
<keyword evidence="2" id="KW-0813">Transport</keyword>
<feature type="transmembrane region" description="Helical" evidence="9">
    <location>
        <begin position="961"/>
        <end position="985"/>
    </location>
</feature>
<reference evidence="13" key="1">
    <citation type="submission" date="2019-08" db="EMBL/GenBank/DDBJ databases">
        <authorList>
            <person name="Kucharzyk K."/>
            <person name="Murdoch R.W."/>
            <person name="Higgins S."/>
            <person name="Loffler F."/>
        </authorList>
    </citation>
    <scope>NUCLEOTIDE SEQUENCE</scope>
</reference>
<evidence type="ECO:0000259" key="10">
    <source>
        <dbReference type="Pfam" id="PF02355"/>
    </source>
</evidence>
<dbReference type="Pfam" id="PF07549">
    <property type="entry name" value="Sec_GG"/>
    <property type="match status" value="2"/>
</dbReference>
<feature type="transmembrane region" description="Helical" evidence="9">
    <location>
        <begin position="690"/>
        <end position="708"/>
    </location>
</feature>
<feature type="domain" description="Protein export membrane protein SecD/SecF C-terminal" evidence="10">
    <location>
        <begin position="807"/>
        <end position="988"/>
    </location>
</feature>
<evidence type="ECO:0000313" key="13">
    <source>
        <dbReference type="EMBL" id="MPL94785.1"/>
    </source>
</evidence>
<dbReference type="InterPro" id="IPR022646">
    <property type="entry name" value="SecD/SecF_CS"/>
</dbReference>